<organism evidence="2 3">
    <name type="scientific">Undibacterium seohonense</name>
    <dbReference type="NCBI Taxonomy" id="1344950"/>
    <lineage>
        <taxon>Bacteria</taxon>
        <taxon>Pseudomonadati</taxon>
        <taxon>Pseudomonadota</taxon>
        <taxon>Betaproteobacteria</taxon>
        <taxon>Burkholderiales</taxon>
        <taxon>Oxalobacteraceae</taxon>
        <taxon>Undibacterium</taxon>
    </lineage>
</organism>
<dbReference type="Proteomes" id="UP000648257">
    <property type="component" value="Unassembled WGS sequence"/>
</dbReference>
<keyword evidence="3" id="KW-1185">Reference proteome</keyword>
<reference evidence="2 3" key="1">
    <citation type="submission" date="2020-08" db="EMBL/GenBank/DDBJ databases">
        <title>Novel species isolated from subtropical streams in China.</title>
        <authorList>
            <person name="Lu H."/>
        </authorList>
    </citation>
    <scope>NUCLEOTIDE SEQUENCE [LARGE SCALE GENOMIC DNA]</scope>
    <source>
        <strain evidence="2 3">KACC 16656</strain>
    </source>
</reference>
<proteinExistence type="predicted"/>
<dbReference type="EMBL" id="JACOFW010000011">
    <property type="protein sequence ID" value="MBC3807899.1"/>
    <property type="molecule type" value="Genomic_DNA"/>
</dbReference>
<dbReference type="InterPro" id="IPR025349">
    <property type="entry name" value="DUF4253"/>
</dbReference>
<name>A0ABR6X6D1_9BURK</name>
<gene>
    <name evidence="2" type="ORF">H8K52_11140</name>
</gene>
<dbReference type="RefSeq" id="WP_186922978.1">
    <property type="nucleotide sequence ID" value="NZ_JACOFW010000011.1"/>
</dbReference>
<accession>A0ABR6X6D1</accession>
<feature type="domain" description="DUF4253" evidence="1">
    <location>
        <begin position="122"/>
        <end position="227"/>
    </location>
</feature>
<evidence type="ECO:0000313" key="3">
    <source>
        <dbReference type="Proteomes" id="UP000648257"/>
    </source>
</evidence>
<protein>
    <submittedName>
        <fullName evidence="2">DUF4253 domain-containing protein</fullName>
    </submittedName>
</protein>
<evidence type="ECO:0000259" key="1">
    <source>
        <dbReference type="Pfam" id="PF14062"/>
    </source>
</evidence>
<sequence>MTTKPFTTIKISGDSALASLMQQRNSYPQSGDYPFLIGEADDVERIEEAAEFNDQSIDEILHEAAQFDVAAWLQERRAEAEEYEFSEDDTLGEWPGDIAQKGAISLHRDILTGEVRPEVYLGSANITQPWHLPAVLKYGGWNDCPDPVVHCAMHQYWQKEFGAEIVGVSGDVIECIVKNPPRDQEAAIKLAWQQYWYCTDIVDQGCETIANLAATLLNAEVWYFWWD</sequence>
<dbReference type="Pfam" id="PF14062">
    <property type="entry name" value="DUF4253"/>
    <property type="match status" value="1"/>
</dbReference>
<evidence type="ECO:0000313" key="2">
    <source>
        <dbReference type="EMBL" id="MBC3807899.1"/>
    </source>
</evidence>
<comment type="caution">
    <text evidence="2">The sequence shown here is derived from an EMBL/GenBank/DDBJ whole genome shotgun (WGS) entry which is preliminary data.</text>
</comment>